<keyword evidence="2" id="KW-0812">Transmembrane</keyword>
<dbReference type="Proteomes" id="UP001316384">
    <property type="component" value="Chromosome"/>
</dbReference>
<feature type="transmembrane region" description="Helical" evidence="2">
    <location>
        <begin position="59"/>
        <end position="79"/>
    </location>
</feature>
<evidence type="ECO:0000313" key="5">
    <source>
        <dbReference type="Proteomes" id="UP001316384"/>
    </source>
</evidence>
<feature type="domain" description="LysM" evidence="3">
    <location>
        <begin position="91"/>
        <end position="141"/>
    </location>
</feature>
<name>A0ABY5KUB0_9CELL</name>
<feature type="compositionally biased region" description="Basic and acidic residues" evidence="1">
    <location>
        <begin position="18"/>
        <end position="32"/>
    </location>
</feature>
<dbReference type="InterPro" id="IPR036779">
    <property type="entry name" value="LysM_dom_sf"/>
</dbReference>
<protein>
    <submittedName>
        <fullName evidence="4">LysM peptidoglycan-binding domain-containing protein</fullName>
    </submittedName>
</protein>
<evidence type="ECO:0000256" key="2">
    <source>
        <dbReference type="SAM" id="Phobius"/>
    </source>
</evidence>
<reference evidence="4 5" key="1">
    <citation type="submission" date="2022-07" db="EMBL/GenBank/DDBJ databases">
        <title>Novel species in genus cellulomonas.</title>
        <authorList>
            <person name="Ye L."/>
        </authorList>
    </citation>
    <scope>NUCLEOTIDE SEQUENCE [LARGE SCALE GENOMIC DNA]</scope>
    <source>
        <strain evidence="5">zg-B89</strain>
    </source>
</reference>
<dbReference type="SMART" id="SM00257">
    <property type="entry name" value="LysM"/>
    <property type="match status" value="1"/>
</dbReference>
<proteinExistence type="predicted"/>
<feature type="region of interest" description="Disordered" evidence="1">
    <location>
        <begin position="10"/>
        <end position="48"/>
    </location>
</feature>
<keyword evidence="2" id="KW-1133">Transmembrane helix</keyword>
<dbReference type="Gene3D" id="3.10.350.10">
    <property type="entry name" value="LysM domain"/>
    <property type="match status" value="1"/>
</dbReference>
<keyword evidence="2" id="KW-0472">Membrane</keyword>
<evidence type="ECO:0000259" key="3">
    <source>
        <dbReference type="PROSITE" id="PS51782"/>
    </source>
</evidence>
<dbReference type="EMBL" id="CP101987">
    <property type="protein sequence ID" value="UUI73320.1"/>
    <property type="molecule type" value="Genomic_DNA"/>
</dbReference>
<evidence type="ECO:0000313" key="4">
    <source>
        <dbReference type="EMBL" id="UUI73320.1"/>
    </source>
</evidence>
<accession>A0ABY5KUB0</accession>
<dbReference type="CDD" id="cd00118">
    <property type="entry name" value="LysM"/>
    <property type="match status" value="1"/>
</dbReference>
<dbReference type="RefSeq" id="WP_256769461.1">
    <property type="nucleotide sequence ID" value="NZ_CP101987.1"/>
</dbReference>
<dbReference type="Pfam" id="PF01476">
    <property type="entry name" value="LysM"/>
    <property type="match status" value="1"/>
</dbReference>
<dbReference type="InterPro" id="IPR018392">
    <property type="entry name" value="LysM"/>
</dbReference>
<dbReference type="PROSITE" id="PS51782">
    <property type="entry name" value="LYSM"/>
    <property type="match status" value="1"/>
</dbReference>
<gene>
    <name evidence="4" type="ORF">NP048_07785</name>
</gene>
<evidence type="ECO:0000256" key="1">
    <source>
        <dbReference type="SAM" id="MobiDB-lite"/>
    </source>
</evidence>
<keyword evidence="5" id="KW-1185">Reference proteome</keyword>
<organism evidence="4 5">
    <name type="scientific">Cellulomonas xiejunii</name>
    <dbReference type="NCBI Taxonomy" id="2968083"/>
    <lineage>
        <taxon>Bacteria</taxon>
        <taxon>Bacillati</taxon>
        <taxon>Actinomycetota</taxon>
        <taxon>Actinomycetes</taxon>
        <taxon>Micrococcales</taxon>
        <taxon>Cellulomonadaceae</taxon>
        <taxon>Cellulomonas</taxon>
    </lineage>
</organism>
<sequence>MSATAIAPLVRGTVRPRPAGERMARDGARDRGAAPIASRGVGRCAPSPAPLRLTRRGRAVVWVLGIALAGGVGGAAASAQADGPVAATEVRRVEVAPGQTLWGIAADVAAPGEDVRDVVLELMALNELPSAGLQAGQRIVVPVG</sequence>